<name>A0AAV3YI74_9GAST</name>
<protein>
    <submittedName>
        <fullName evidence="1">Uncharacterized protein</fullName>
    </submittedName>
</protein>
<comment type="caution">
    <text evidence="1">The sequence shown here is derived from an EMBL/GenBank/DDBJ whole genome shotgun (WGS) entry which is preliminary data.</text>
</comment>
<reference evidence="1 2" key="1">
    <citation type="journal article" date="2021" name="Elife">
        <title>Chloroplast acquisition without the gene transfer in kleptoplastic sea slugs, Plakobranchus ocellatus.</title>
        <authorList>
            <person name="Maeda T."/>
            <person name="Takahashi S."/>
            <person name="Yoshida T."/>
            <person name="Shimamura S."/>
            <person name="Takaki Y."/>
            <person name="Nagai Y."/>
            <person name="Toyoda A."/>
            <person name="Suzuki Y."/>
            <person name="Arimoto A."/>
            <person name="Ishii H."/>
            <person name="Satoh N."/>
            <person name="Nishiyama T."/>
            <person name="Hasebe M."/>
            <person name="Maruyama T."/>
            <person name="Minagawa J."/>
            <person name="Obokata J."/>
            <person name="Shigenobu S."/>
        </authorList>
    </citation>
    <scope>NUCLEOTIDE SEQUENCE [LARGE SCALE GENOMIC DNA]</scope>
</reference>
<proteinExistence type="predicted"/>
<dbReference type="Proteomes" id="UP000735302">
    <property type="component" value="Unassembled WGS sequence"/>
</dbReference>
<sequence length="86" mass="9449">MIYERSQLLASEKAVPAVTNCTELGDPKRSRDLLVPIARGKIGVREVDVMSDTEKEGVVVRKGVVEESQLTDESCLLISFDNTALK</sequence>
<accession>A0AAV3YI74</accession>
<evidence type="ECO:0000313" key="2">
    <source>
        <dbReference type="Proteomes" id="UP000735302"/>
    </source>
</evidence>
<evidence type="ECO:0000313" key="1">
    <source>
        <dbReference type="EMBL" id="GFN82708.1"/>
    </source>
</evidence>
<dbReference type="EMBL" id="BLXT01001037">
    <property type="protein sequence ID" value="GFN82708.1"/>
    <property type="molecule type" value="Genomic_DNA"/>
</dbReference>
<gene>
    <name evidence="1" type="ORF">PoB_000921400</name>
</gene>
<dbReference type="AlphaFoldDB" id="A0AAV3YI74"/>
<organism evidence="1 2">
    <name type="scientific">Plakobranchus ocellatus</name>
    <dbReference type="NCBI Taxonomy" id="259542"/>
    <lineage>
        <taxon>Eukaryota</taxon>
        <taxon>Metazoa</taxon>
        <taxon>Spiralia</taxon>
        <taxon>Lophotrochozoa</taxon>
        <taxon>Mollusca</taxon>
        <taxon>Gastropoda</taxon>
        <taxon>Heterobranchia</taxon>
        <taxon>Euthyneura</taxon>
        <taxon>Panpulmonata</taxon>
        <taxon>Sacoglossa</taxon>
        <taxon>Placobranchoidea</taxon>
        <taxon>Plakobranchidae</taxon>
        <taxon>Plakobranchus</taxon>
    </lineage>
</organism>
<keyword evidence="2" id="KW-1185">Reference proteome</keyword>